<reference evidence="8" key="1">
    <citation type="submission" date="2011-10" db="EMBL/GenBank/DDBJ databases">
        <authorList>
            <consortium name="Soft-shell Turtle Genome Consortium"/>
        </authorList>
    </citation>
    <scope>NUCLEOTIDE SEQUENCE [LARGE SCALE GENOMIC DNA]</scope>
    <source>
        <strain evidence="8">Daiwa-1</strain>
    </source>
</reference>
<dbReference type="InterPro" id="IPR001878">
    <property type="entry name" value="Znf_CCHC"/>
</dbReference>
<feature type="region of interest" description="Disordered" evidence="3">
    <location>
        <begin position="297"/>
        <end position="321"/>
    </location>
</feature>
<dbReference type="GO" id="GO:0003676">
    <property type="term" value="F:nucleic acid binding"/>
    <property type="evidence" value="ECO:0007669"/>
    <property type="project" value="InterPro"/>
</dbReference>
<feature type="compositionally biased region" description="Basic and acidic residues" evidence="3">
    <location>
        <begin position="308"/>
        <end position="317"/>
    </location>
</feature>
<reference evidence="7" key="4">
    <citation type="submission" date="2025-09" db="UniProtKB">
        <authorList>
            <consortium name="Ensembl"/>
        </authorList>
    </citation>
    <scope>IDENTIFICATION</scope>
</reference>
<evidence type="ECO:0000256" key="3">
    <source>
        <dbReference type="SAM" id="MobiDB-lite"/>
    </source>
</evidence>
<reference evidence="8" key="2">
    <citation type="journal article" date="2013" name="Nat. Genet.">
        <title>The draft genomes of soft-shell turtle and green sea turtle yield insights into the development and evolution of the turtle-specific body plan.</title>
        <authorList>
            <person name="Wang Z."/>
            <person name="Pascual-Anaya J."/>
            <person name="Zadissa A."/>
            <person name="Li W."/>
            <person name="Niimura Y."/>
            <person name="Huang Z."/>
            <person name="Li C."/>
            <person name="White S."/>
            <person name="Xiong Z."/>
            <person name="Fang D."/>
            <person name="Wang B."/>
            <person name="Ming Y."/>
            <person name="Chen Y."/>
            <person name="Zheng Y."/>
            <person name="Kuraku S."/>
            <person name="Pignatelli M."/>
            <person name="Herrero J."/>
            <person name="Beal K."/>
            <person name="Nozawa M."/>
            <person name="Li Q."/>
            <person name="Wang J."/>
            <person name="Zhang H."/>
            <person name="Yu L."/>
            <person name="Shigenobu S."/>
            <person name="Wang J."/>
            <person name="Liu J."/>
            <person name="Flicek P."/>
            <person name="Searle S."/>
            <person name="Wang J."/>
            <person name="Kuratani S."/>
            <person name="Yin Y."/>
            <person name="Aken B."/>
            <person name="Zhang G."/>
            <person name="Irie N."/>
        </authorList>
    </citation>
    <scope>NUCLEOTIDE SEQUENCE [LARGE SCALE GENOMIC DNA]</scope>
    <source>
        <strain evidence="8">Daiwa-1</strain>
    </source>
</reference>
<dbReference type="SUPFAM" id="SSF57756">
    <property type="entry name" value="Retrovirus zinc finger-like domains"/>
    <property type="match status" value="1"/>
</dbReference>
<accession>K7F4L2</accession>
<dbReference type="SUPFAM" id="SSF53098">
    <property type="entry name" value="Ribonuclease H-like"/>
    <property type="match status" value="1"/>
</dbReference>
<dbReference type="STRING" id="13735.ENSPSIP00000002972"/>
<dbReference type="PANTHER" id="PTHR46888">
    <property type="entry name" value="ZINC KNUCKLE DOMAINCONTAINING PROTEIN-RELATED"/>
    <property type="match status" value="1"/>
</dbReference>
<dbReference type="InterPro" id="IPR038269">
    <property type="entry name" value="SCAN_sf"/>
</dbReference>
<feature type="compositionally biased region" description="Basic and acidic residues" evidence="3">
    <location>
        <begin position="66"/>
        <end position="75"/>
    </location>
</feature>
<evidence type="ECO:0000259" key="6">
    <source>
        <dbReference type="PROSITE" id="PS50994"/>
    </source>
</evidence>
<evidence type="ECO:0000313" key="8">
    <source>
        <dbReference type="Proteomes" id="UP000007267"/>
    </source>
</evidence>
<evidence type="ECO:0000313" key="7">
    <source>
        <dbReference type="Ensembl" id="ENSPSIP00000002972.1"/>
    </source>
</evidence>
<dbReference type="Gene3D" id="2.40.70.10">
    <property type="entry name" value="Acid Proteases"/>
    <property type="match status" value="1"/>
</dbReference>
<dbReference type="Ensembl" id="ENSPSIT00000002984.1">
    <property type="protein sequence ID" value="ENSPSIP00000002972.1"/>
    <property type="gene ID" value="ENSPSIG00000002878.1"/>
</dbReference>
<feature type="domain" description="CCHC-type" evidence="4">
    <location>
        <begin position="361"/>
        <end position="376"/>
    </location>
</feature>
<dbReference type="HOGENOM" id="CLU_014161_0_0_1"/>
<dbReference type="Gene3D" id="1.10.4020.10">
    <property type="entry name" value="DNA breaking-rejoining enzymes"/>
    <property type="match status" value="1"/>
</dbReference>
<dbReference type="InterPro" id="IPR036397">
    <property type="entry name" value="RNaseH_sf"/>
</dbReference>
<feature type="region of interest" description="Disordered" evidence="3">
    <location>
        <begin position="38"/>
        <end position="89"/>
    </location>
</feature>
<dbReference type="Pfam" id="PF17921">
    <property type="entry name" value="Integrase_H2C2"/>
    <property type="match status" value="1"/>
</dbReference>
<feature type="region of interest" description="Disordered" evidence="3">
    <location>
        <begin position="120"/>
        <end position="147"/>
    </location>
</feature>
<feature type="region of interest" description="Disordered" evidence="3">
    <location>
        <begin position="370"/>
        <end position="390"/>
    </location>
</feature>
<dbReference type="SMART" id="SM00343">
    <property type="entry name" value="ZnF_C2HC"/>
    <property type="match status" value="1"/>
</dbReference>
<dbReference type="InterPro" id="IPR021109">
    <property type="entry name" value="Peptidase_aspartic_dom_sf"/>
</dbReference>
<dbReference type="EMBL" id="AGCU01140505">
    <property type="status" value="NOT_ANNOTATED_CDS"/>
    <property type="molecule type" value="Genomic_DNA"/>
</dbReference>
<feature type="compositionally biased region" description="Basic and acidic residues" evidence="3">
    <location>
        <begin position="927"/>
        <end position="936"/>
    </location>
</feature>
<dbReference type="PROSITE" id="PS50158">
    <property type="entry name" value="ZF_CCHC"/>
    <property type="match status" value="1"/>
</dbReference>
<evidence type="ECO:0000259" key="5">
    <source>
        <dbReference type="PROSITE" id="PS50804"/>
    </source>
</evidence>
<proteinExistence type="predicted"/>
<dbReference type="InterPro" id="IPR012337">
    <property type="entry name" value="RNaseH-like_sf"/>
</dbReference>
<dbReference type="Proteomes" id="UP000007267">
    <property type="component" value="Unassembled WGS sequence"/>
</dbReference>
<evidence type="ECO:0000256" key="1">
    <source>
        <dbReference type="ARBA" id="ARBA00039658"/>
    </source>
</evidence>
<feature type="compositionally biased region" description="Low complexity" evidence="3">
    <location>
        <begin position="80"/>
        <end position="89"/>
    </location>
</feature>
<dbReference type="SUPFAM" id="SSF47353">
    <property type="entry name" value="Retrovirus capsid dimerization domain-like"/>
    <property type="match status" value="1"/>
</dbReference>
<dbReference type="AlphaFoldDB" id="K7F4L2"/>
<dbReference type="EMBL" id="AGCU01140506">
    <property type="status" value="NOT_ANNOTATED_CDS"/>
    <property type="molecule type" value="Genomic_DNA"/>
</dbReference>
<sequence>MAYNRLPKKDIVELCQERGLRVGGFTKAHLIALLEENDRSREQDPVPAGSCQTAPGSVSGAEEGEGADRQMDKAPTRRCSASSSSSWLGSSSADLRTLELELRLKELEAQERQRQHEQAMAELRGRETPAAVRGEEPRGAWTVGNGEMNKEEGDVDAFLSAFERTCDLHQFDPMDWFRLLTLFFQDPEAMELLSQMDGGLQGGDYELFKQALEHKFVLTPEEYRKKFRRAQKGPEETYVTLVSRMERYVCKWVVGAGSQITEDLVKLMVLEQLYEICPPDLRLWLMDKNPEDLPSAGRLADAFTDSRPGSEPRRDRLAAVQKGEVPTGVPQKRGISNLLPRGATATWAAQPARGNRRDLTCHRCGERGHKKAQCPKLQDRRSKPRGPRVNWAGLPLRSECLVPLEVDGRKVTGYWDTGAEVTLVLPEVVAPDHMVPNTHLKLKGINGSSFEVPVARVHLKWGAKEGPKEVGVHPHLPSGVLMGGDLEDWPEGPPSALIVTLSQSWQEALCPGPGEGTWQGMRGPTSDTGRERGQVPIPSPAAEFQAELQKDLSLQEWRHQAGLGAAQRLGEGCQERFLWEKGFLYREWVPPGEVVLWGVQRQLVVPQKYRHRLLYLAHDVPLWGHLGTQRTRQRLLQNFYWPGVFGAVQRYCRSCDSCQRGGKAALRPVPIREEPFQKVVMDIVGPFSKVTQSGKKYVLVVVDLATRSPEAVALSSLEADAVADALLTIFRRVGFPQEMRTDQRSNFISALLQCLWERCGVRHTWASAYHPECSGLVERFNGTLKQMLKTFMHQHPQDWDKYLPHLLFAYKEVPQESIGFSPFELLYGRRARGPLDLIRDEWEGKASPDGDAVVEYVLTFRERLREFLGLAREDLGRAQGKQKIWYDRTARARAYATGDQVMALIPVRRNKLQAAWDGPFKVAKQLNESHGEDGPGPRKRGRRGDPTVLQPLGLSSGSAPQEDHQSNCVWTIGSSTPALCPVPTPRLDLMSS</sequence>
<dbReference type="Pfam" id="PF02023">
    <property type="entry name" value="SCAN"/>
    <property type="match status" value="1"/>
</dbReference>
<keyword evidence="2" id="KW-0479">Metal-binding</keyword>
<dbReference type="InterPro" id="IPR001584">
    <property type="entry name" value="Integrase_cat-core"/>
</dbReference>
<dbReference type="FunFam" id="3.30.420.10:FF:000032">
    <property type="entry name" value="Retrovirus-related Pol polyprotein from transposon 297-like Protein"/>
    <property type="match status" value="1"/>
</dbReference>
<organism evidence="7 8">
    <name type="scientific">Pelodiscus sinensis</name>
    <name type="common">Chinese softshell turtle</name>
    <name type="synonym">Trionyx sinensis</name>
    <dbReference type="NCBI Taxonomy" id="13735"/>
    <lineage>
        <taxon>Eukaryota</taxon>
        <taxon>Metazoa</taxon>
        <taxon>Chordata</taxon>
        <taxon>Craniata</taxon>
        <taxon>Vertebrata</taxon>
        <taxon>Euteleostomi</taxon>
        <taxon>Archelosauria</taxon>
        <taxon>Testudinata</taxon>
        <taxon>Testudines</taxon>
        <taxon>Cryptodira</taxon>
        <taxon>Trionychia</taxon>
        <taxon>Trionychidae</taxon>
        <taxon>Pelodiscus</taxon>
    </lineage>
</organism>
<evidence type="ECO:0000259" key="4">
    <source>
        <dbReference type="PROSITE" id="PS50158"/>
    </source>
</evidence>
<reference evidence="7" key="3">
    <citation type="submission" date="2025-08" db="UniProtKB">
        <authorList>
            <consortium name="Ensembl"/>
        </authorList>
    </citation>
    <scope>IDENTIFICATION</scope>
</reference>
<dbReference type="PANTHER" id="PTHR46888:SF14">
    <property type="entry name" value="71 KDA PROTEIN"/>
    <property type="match status" value="1"/>
</dbReference>
<feature type="domain" description="Integrase catalytic" evidence="6">
    <location>
        <begin position="671"/>
        <end position="830"/>
    </location>
</feature>
<feature type="domain" description="SCAN box" evidence="5">
    <location>
        <begin position="247"/>
        <end position="296"/>
    </location>
</feature>
<keyword evidence="2" id="KW-0863">Zinc-finger</keyword>
<dbReference type="PROSITE" id="PS50804">
    <property type="entry name" value="SCAN_BOX"/>
    <property type="match status" value="1"/>
</dbReference>
<dbReference type="GO" id="GO:0008270">
    <property type="term" value="F:zinc ion binding"/>
    <property type="evidence" value="ECO:0007669"/>
    <property type="project" value="UniProtKB-KW"/>
</dbReference>
<keyword evidence="2" id="KW-0862">Zinc</keyword>
<dbReference type="Pfam" id="PF00665">
    <property type="entry name" value="rve"/>
    <property type="match status" value="1"/>
</dbReference>
<feature type="compositionally biased region" description="Basic and acidic residues" evidence="3">
    <location>
        <begin position="120"/>
        <end position="138"/>
    </location>
</feature>
<dbReference type="FunFam" id="1.10.340.70:FF:000001">
    <property type="entry name" value="Retrovirus-related Pol polyprotein from transposon gypsy-like Protein"/>
    <property type="match status" value="1"/>
</dbReference>
<dbReference type="InterPro" id="IPR041588">
    <property type="entry name" value="Integrase_H2C2"/>
</dbReference>
<evidence type="ECO:0000256" key="2">
    <source>
        <dbReference type="PROSITE-ProRule" id="PRU00047"/>
    </source>
</evidence>
<protein>
    <recommendedName>
        <fullName evidence="1">Gypsy retrotransposon integrase-like protein 1</fullName>
    </recommendedName>
</protein>
<dbReference type="GO" id="GO:0015074">
    <property type="term" value="P:DNA integration"/>
    <property type="evidence" value="ECO:0007669"/>
    <property type="project" value="InterPro"/>
</dbReference>
<dbReference type="EMBL" id="AGCU01140507">
    <property type="status" value="NOT_ANNOTATED_CDS"/>
    <property type="molecule type" value="Genomic_DNA"/>
</dbReference>
<dbReference type="Gene3D" id="1.10.340.70">
    <property type="match status" value="1"/>
</dbReference>
<dbReference type="PROSITE" id="PS50994">
    <property type="entry name" value="INTEGRASE"/>
    <property type="match status" value="1"/>
</dbReference>
<feature type="region of interest" description="Disordered" evidence="3">
    <location>
        <begin position="926"/>
        <end position="965"/>
    </location>
</feature>
<dbReference type="Gene3D" id="3.30.420.10">
    <property type="entry name" value="Ribonuclease H-like superfamily/Ribonuclease H"/>
    <property type="match status" value="1"/>
</dbReference>
<dbReference type="OMA" id="MAIWIRE"/>
<keyword evidence="8" id="KW-1185">Reference proteome</keyword>
<dbReference type="eggNOG" id="KOG0017">
    <property type="taxonomic scope" value="Eukaryota"/>
</dbReference>
<dbReference type="GeneTree" id="ENSGT01050000244855"/>
<dbReference type="InterPro" id="IPR003309">
    <property type="entry name" value="SCAN_dom"/>
</dbReference>
<name>K7F4L2_PELSI</name>
<dbReference type="InterPro" id="IPR036875">
    <property type="entry name" value="Znf_CCHC_sf"/>
</dbReference>
<dbReference type="SUPFAM" id="SSF50630">
    <property type="entry name" value="Acid proteases"/>
    <property type="match status" value="1"/>
</dbReference>